<gene>
    <name evidence="1" type="ORF">BN000_03331</name>
</gene>
<dbReference type="InterPro" id="IPR027417">
    <property type="entry name" value="P-loop_NTPase"/>
</dbReference>
<reference evidence="2" key="1">
    <citation type="submission" date="2015-05" db="EMBL/GenBank/DDBJ databases">
        <authorList>
            <person name="Urmite Genomes"/>
        </authorList>
    </citation>
    <scope>NUCLEOTIDE SEQUENCE [LARGE SCALE GENOMIC DNA]</scope>
    <source>
        <strain evidence="2">LF1</strain>
    </source>
</reference>
<keyword evidence="2" id="KW-1185">Reference proteome</keyword>
<name>A0A0U1NZB8_9BACI</name>
<evidence type="ECO:0000313" key="2">
    <source>
        <dbReference type="Proteomes" id="UP000199087"/>
    </source>
</evidence>
<protein>
    <submittedName>
        <fullName evidence="1">Zeta toxin</fullName>
    </submittedName>
</protein>
<dbReference type="SUPFAM" id="SSF52540">
    <property type="entry name" value="P-loop containing nucleoside triphosphate hydrolases"/>
    <property type="match status" value="1"/>
</dbReference>
<dbReference type="Proteomes" id="UP000199087">
    <property type="component" value="Unassembled WGS sequence"/>
</dbReference>
<dbReference type="STRING" id="1499688.BN000_03331"/>
<dbReference type="Gene3D" id="3.40.50.300">
    <property type="entry name" value="P-loop containing nucleotide triphosphate hydrolases"/>
    <property type="match status" value="1"/>
</dbReference>
<organism evidence="1 2">
    <name type="scientific">Neobacillus massiliamazoniensis</name>
    <dbReference type="NCBI Taxonomy" id="1499688"/>
    <lineage>
        <taxon>Bacteria</taxon>
        <taxon>Bacillati</taxon>
        <taxon>Bacillota</taxon>
        <taxon>Bacilli</taxon>
        <taxon>Bacillales</taxon>
        <taxon>Bacillaceae</taxon>
        <taxon>Neobacillus</taxon>
    </lineage>
</organism>
<dbReference type="OrthoDB" id="2639622at2"/>
<accession>A0A0U1NZB8</accession>
<sequence length="176" mass="20592">MLEKNVLEKLNREKDDLDPLVVMMCGIAGSGKTTFSQKLEKAGFVRLSIDEEVWSTNGRYGIDYPIEKYREYLDKAHLRLRDKLVKLILNKQQVVVDSSFWRQSERVEYKQLIETAGGKWRLIYLKVNPNDLRERLKMRSNRFDANAAFPITEEILTSFLNEFEVPKGEGEIVIEF</sequence>
<dbReference type="AlphaFoldDB" id="A0A0U1NZB8"/>
<proteinExistence type="predicted"/>
<dbReference type="Pfam" id="PF13671">
    <property type="entry name" value="AAA_33"/>
    <property type="match status" value="1"/>
</dbReference>
<dbReference type="EMBL" id="CVRB01000003">
    <property type="protein sequence ID" value="CRK83364.1"/>
    <property type="molecule type" value="Genomic_DNA"/>
</dbReference>
<evidence type="ECO:0000313" key="1">
    <source>
        <dbReference type="EMBL" id="CRK83364.1"/>
    </source>
</evidence>